<feature type="domain" description="Ig-like" evidence="5">
    <location>
        <begin position="934"/>
        <end position="1025"/>
    </location>
</feature>
<dbReference type="PANTHER" id="PTHR47633">
    <property type="entry name" value="IMMUNOGLOBULIN"/>
    <property type="match status" value="1"/>
</dbReference>
<dbReference type="GO" id="GO:0040017">
    <property type="term" value="P:positive regulation of locomotion"/>
    <property type="evidence" value="ECO:0007669"/>
    <property type="project" value="UniProtKB-ARBA"/>
</dbReference>
<dbReference type="InterPro" id="IPR003598">
    <property type="entry name" value="Ig_sub2"/>
</dbReference>
<name>A0A1Y3E6B9_9BILA</name>
<dbReference type="SMART" id="SM00408">
    <property type="entry name" value="IGc2"/>
    <property type="match status" value="22"/>
</dbReference>
<feature type="domain" description="Ig-like" evidence="5">
    <location>
        <begin position="2771"/>
        <end position="2861"/>
    </location>
</feature>
<dbReference type="InterPro" id="IPR036179">
    <property type="entry name" value="Ig-like_dom_sf"/>
</dbReference>
<feature type="domain" description="Ig-like" evidence="5">
    <location>
        <begin position="2122"/>
        <end position="2213"/>
    </location>
</feature>
<dbReference type="FunFam" id="2.60.40.10:FF:000425">
    <property type="entry name" value="Myosin light chain kinase"/>
    <property type="match status" value="1"/>
</dbReference>
<comment type="subcellular location">
    <subcellularLocation>
        <location evidence="1">Cytoplasm</location>
    </subcellularLocation>
</comment>
<feature type="domain" description="Ig-like" evidence="5">
    <location>
        <begin position="1066"/>
        <end position="1157"/>
    </location>
</feature>
<feature type="domain" description="Ig-like" evidence="5">
    <location>
        <begin position="1329"/>
        <end position="1420"/>
    </location>
</feature>
<feature type="domain" description="Ig-like" evidence="5">
    <location>
        <begin position="669"/>
        <end position="761"/>
    </location>
</feature>
<keyword evidence="3" id="KW-0393">Immunoglobulin domain</keyword>
<dbReference type="Pfam" id="PF07679">
    <property type="entry name" value="I-set"/>
    <property type="match status" value="25"/>
</dbReference>
<feature type="region of interest" description="Disordered" evidence="4">
    <location>
        <begin position="3125"/>
        <end position="3145"/>
    </location>
</feature>
<dbReference type="InterPro" id="IPR007110">
    <property type="entry name" value="Ig-like_dom"/>
</dbReference>
<evidence type="ECO:0000313" key="7">
    <source>
        <dbReference type="Proteomes" id="UP000243006"/>
    </source>
</evidence>
<gene>
    <name evidence="6" type="ORF">D917_04275</name>
</gene>
<dbReference type="InterPro" id="IPR013098">
    <property type="entry name" value="Ig_I-set"/>
</dbReference>
<dbReference type="FunFam" id="2.60.40.10:FF:000119">
    <property type="entry name" value="Sallimus, isoform P"/>
    <property type="match status" value="14"/>
</dbReference>
<feature type="domain" description="Ig-like" evidence="5">
    <location>
        <begin position="1461"/>
        <end position="1554"/>
    </location>
</feature>
<feature type="domain" description="Ig-like" evidence="5">
    <location>
        <begin position="272"/>
        <end position="362"/>
    </location>
</feature>
<feature type="domain" description="Ig-like" evidence="5">
    <location>
        <begin position="2906"/>
        <end position="2993"/>
    </location>
</feature>
<dbReference type="Proteomes" id="UP000243006">
    <property type="component" value="Unassembled WGS sequence"/>
</dbReference>
<feature type="domain" description="Ig-like" evidence="5">
    <location>
        <begin position="1594"/>
        <end position="1685"/>
    </location>
</feature>
<feature type="compositionally biased region" description="Basic and acidic residues" evidence="4">
    <location>
        <begin position="2373"/>
        <end position="2383"/>
    </location>
</feature>
<reference evidence="6 7" key="1">
    <citation type="submission" date="2015-04" db="EMBL/GenBank/DDBJ databases">
        <title>Draft genome of the roundworm Trichinella nativa.</title>
        <authorList>
            <person name="Mitreva M."/>
        </authorList>
    </citation>
    <scope>NUCLEOTIDE SEQUENCE [LARGE SCALE GENOMIC DNA]</scope>
    <source>
        <strain evidence="6 7">ISS45</strain>
    </source>
</reference>
<evidence type="ECO:0000256" key="3">
    <source>
        <dbReference type="ARBA" id="ARBA00023319"/>
    </source>
</evidence>
<keyword evidence="2" id="KW-0963">Cytoplasm</keyword>
<feature type="domain" description="Ig-like" evidence="5">
    <location>
        <begin position="2529"/>
        <end position="2620"/>
    </location>
</feature>
<sequence>MPCFEVPLRGGTVKEGGRILLDGKVSPARDPYMRIDWFKDGKPLKLANRIKMQYDFGFVSLCINPTYHEDSGVYVCKASNRVGVAESSAEICCAGDDSIELRTQHADSLQRIQRIEGQEVHIGPYIEDRPEEVMSIEKPRFTKHLSNAEISEGQTAHFDGRLLPFNDPKMSVNWFRNGLPLPNGHRFRLVNDFGYVCLDVLYAYPEDSGIYTVVAQNELGEAASEAELHVIGHKSIYLESQHPDGMNRIQKLERQTEIPLHEGIERISEHSPVLKNQLRDLTLREGSNLHLEVRVEPVNDPTMQVEWFVNGRPLLTGSRSQMTFDFGYVALDLKSLIAEDSGEYIVLIRNQHGEVTSRCIVAVEAKDSVQTEVQNVESFERIKALETEKPRQIQESESLPQSAPVFTKVLSPASITLPEGSSLHLEGEIRPISDSSMKISWLRNGQPIPIGHRFKSFHDFGFISLDISTVYPEDSGVYTCCLQNSQGTASSEAHIDCIGKQAVIYGTQHPNSYEQILRIEAPKQNREEVDEEQPDAPYFVKELPNEIAITEGQSVHLECIAEPKNDANRSVVWYFNGQPLKMGHRFQFSHDFGHLVLNVLYAYPEDSGDYMCIIRNQNGEARSVCKLQCQGKKSMVLETCHPDALRQIEELERPTPVQEQLDKHCTEKPEFLNTFPEQTEPLLEGQAFHVKSFIRPTDDPNLTVEWFHNDKPLLASHRFQPKHDINFVSLDILQVYPEDSGLYTCRAKNKNGTAENSVFIACNSRKSVITEASQPESWERIRQMEAVLPQTAEEMPVEKVKPSFTVPLGGETDVKEGQSVHLACQVSPTDDADLKIDWLFNDQPLKMGSRFHTCNDFGFVSLEIDPVFPEDSGVYTCRALNEKGEAFTSLKIGCKPIKSVDFDSHHIQSLQKIKELEEAQPDRPPSPEIQYHPPTFTQVLQNVDTINEGESVRLECRLQPAFDPSLKVTWLRNGQSLPLGSRFRPTHDFDYVALEILTVYPEDSGIYQCKAQSAHGEAITSCSLKCIPSESLILETKNENSWNKIQEIERPAIVESIAETPFITPPSFVEPISGMQTVNEGAPVHFECRVQPSNDPNLSVQWFHNDQPLMNGHRFRTGHDFGFVTMDILYSFPEDTGQWTCRVANSLGAEDCHANLVVVPKQSIYSAACQPKSLAKIQEIEAVPQKQDAEQELVPVAPSLLQPFENTERFEGQPVHFECRALPVNDPKMIIEWLHNGLPIKEGNRFRKTFDFGYVSLDIAYVFPDDSGVYACRARNDIGEAIVQAELTVLSKGSVMMDTTRPESWHKIQELETVAPALAEAEPAAAVQPRFTQELNSCTDMIEGQPAHFEGKIEPRNDSSLKVQWFHDGKPLPASSRVSFQNDFGLVTLDIAYCFPEDRGIYECRVSNAAGTTKSTCELQCKARSAILADTMHEGSLEKIRIIEAPKDVPPSQDVACNERPVFTQPLRNIDDVPEGEAAVFECRLRPVNDPNLHVEWYFNDEPLKISNRIMPTQDFGYITLKLASTSTFDTGVYLCRAWNLLGEAVTTASLQVQGKENILRDSQHPESYRKVQIIENLEKFPRQEIAEIAYEKPAFEQVMENLENLNEGTLARLTCRVRPADDPNLKTEWFFNGKPLAHSSRIHLMHEFGYIALEIDPIHVEDSGVYTCKAFNASGEAVTSASVKVLGSESLLLQTEHPISWKKIQNLEAKPLVEVEEQETIQEKPRIVQPLQNFSDVPEGSAVHLEALYEPAKDNTLVADWLRNGDLIIASQLVKTKCELGHATLDIDNAYAEQHSGVYTLRLRNREGEVMTSCSVKVLGKSNVLNDTQHESSWRQIQELEKPKEAEGTPAGISYGSPVFTEHLNNVEVNEGESASFRCQYEPVNDPNLKLEWLLNGKPLEASSKFSVNSEFGYVLMNIAYVFPEDSGVYTCKAINAAGEVSTSGTLKCFEKANLILESQRSGAMAKIVELEAPKTLPTEDDTVPMLAPQFLTPLSDITDIFEGQAAHFETRVEPANDPNLVITWYHNDIPVEATSRMKQINDFGFVLFDISSVDMRDNGQWTCVAKNKVGQAQCSANIQCSPKAGIIIDSQQPQSLPRILELEAVKATPEVLPAVPPEAPKFITCFPKLDPLTEGDTVHLEAQLVPVEDATMKVEWFHDNKPLLLGHRLKTIYDFGFCVLDIICITAEDSGEYKCVATNASGSDCISTTVTCQAKGSLLLDPISQTKAQAVKDLEDSLQRIPEKDVPEVLSMAPVFTHPLQNQSQLVDGDSVHLEAQLIPVNDPDMKVEWFLNGNPLKHGSRVKCLNDFGFVILEIAPVYAEDSGEYHCKATNSQGEAVTSATLVCQPRERIIREMQLPKELASAQKKIEELEAPKQKLDTTEEPSYPAPTITPLTETELEVNEGQVAHYEFKLEPLDDPKMTVEWLYNGKPLSHGSRLKALYDFGFVVLELAPAEPHDSGEYTCRAVNAAGEASAKVSLNVKMNRGVSYDWMLSQADARNKITQLEDYLHRPPEEASLLEQDFGQPVFVQELSDLGDINEGEAVQIDCRIQPVGDPTMRIEWWHNGHLIPYSSRIQTHHNFGYVALLIQHAIPEDTGEYICKAINSKGESSSKCILTCRSSTSFPPPKFVSPLLAIISDVNEGDSVHMECRVIPINDPQLEIQWLFNGKPLSTAHRFKTLSDFGFVSLEILYANPEDTGTYTCRAWNKAGEDSTACTVSVKKRPSLIFERQAPPVSSLDIARRISQYTTKPCVLSAENFYQDRKCQKPQFVSQLENTAVNEGDFAKLECQLTPINDPNIRIEWYKNNAPVILGQRFMSISDFGYVALVLLYALPVDTGEYTCVATNKFGSDKSVATIACAPQKRVITDSQMPQGKSVASISRNDEMLHWADSTDAQNRVNQAPAFTIAPTHIQAVEGQPARFSCAVTGMPQPKVSWFVNDKQAVNGSNYKLGYDGMHYLTILKVRPQHAGEVHCVAKNSEGEVRTTTTLDVFRVQDFRSHSLKPAKREDDMDIARREEQWKQESLGKLKDAFEKAPKADLQKLMRIETDKQQPSPLESKELIDKFKKKKQDDFYDKIYLTEQSKVVPPSQFTETVTLRATPMLEKELPKEQKIEYKLRPAPRTKATSDMQTQPAWYRSSRRHLTDEEENALYHRLPEQQKEPEVFARDLVTLKSVKPNIAMETADESHMQLEEHKLASTPSNKSQQTWTTNQDIPSQQVTLKPSFVPRAMASQESGTFDVESRKDAAAAMLKRPSKQPPSIIRPLQPCQVEAGRRVELSCEFAGSKPLTIVWLKDGKRISSSFEFQTLETENTSKLIISKAKHNHAGEYTVVIKNVAGEVKSSAGIVVGEKISKGFSPKFIQEIADASVIQGATLRFDARLAGKPIPQVVWLKDDKQIIDDAHFVITADQDLYSLIITEAFPQDAGMYECVARNVHGEAKCHATLTGYYQADYIQAISTGSKECSIGIIAAACCQ</sequence>
<feature type="domain" description="Ig-like" evidence="5">
    <location>
        <begin position="1859"/>
        <end position="1949"/>
    </location>
</feature>
<feature type="domain" description="Ig-like" evidence="5">
    <location>
        <begin position="3361"/>
        <end position="3449"/>
    </location>
</feature>
<evidence type="ECO:0000256" key="4">
    <source>
        <dbReference type="SAM" id="MobiDB-lite"/>
    </source>
</evidence>
<evidence type="ECO:0000259" key="5">
    <source>
        <dbReference type="PROSITE" id="PS50835"/>
    </source>
</evidence>
<protein>
    <submittedName>
        <fullName evidence="6">Immunoglobulin I-set domain protein</fullName>
    </submittedName>
</protein>
<dbReference type="SUPFAM" id="SSF48726">
    <property type="entry name" value="Immunoglobulin"/>
    <property type="match status" value="25"/>
</dbReference>
<feature type="domain" description="Ig-like" evidence="5">
    <location>
        <begin position="802"/>
        <end position="893"/>
    </location>
</feature>
<dbReference type="InterPro" id="IPR013783">
    <property type="entry name" value="Ig-like_fold"/>
</dbReference>
<proteinExistence type="predicted"/>
<dbReference type="PROSITE" id="PS50835">
    <property type="entry name" value="IG_LIKE"/>
    <property type="match status" value="24"/>
</dbReference>
<feature type="domain" description="Ig-like" evidence="5">
    <location>
        <begin position="2249"/>
        <end position="2347"/>
    </location>
</feature>
<feature type="compositionally biased region" description="Polar residues" evidence="4">
    <location>
        <begin position="3127"/>
        <end position="3136"/>
    </location>
</feature>
<evidence type="ECO:0000256" key="2">
    <source>
        <dbReference type="ARBA" id="ARBA00022490"/>
    </source>
</evidence>
<dbReference type="Gene3D" id="2.60.40.10">
    <property type="entry name" value="Immunoglobulins"/>
    <property type="match status" value="25"/>
</dbReference>
<feature type="domain" description="Ig-like" evidence="5">
    <location>
        <begin position="537"/>
        <end position="628"/>
    </location>
</feature>
<dbReference type="EMBL" id="LVZM01023174">
    <property type="protein sequence ID" value="OUC40200.1"/>
    <property type="molecule type" value="Genomic_DNA"/>
</dbReference>
<feature type="domain" description="Ig-like" evidence="5">
    <location>
        <begin position="3262"/>
        <end position="3356"/>
    </location>
</feature>
<dbReference type="CDD" id="cd00096">
    <property type="entry name" value="Ig"/>
    <property type="match status" value="2"/>
</dbReference>
<feature type="compositionally biased region" description="Polar residues" evidence="4">
    <location>
        <begin position="3201"/>
        <end position="3217"/>
    </location>
</feature>
<feature type="region of interest" description="Disordered" evidence="4">
    <location>
        <begin position="2373"/>
        <end position="2394"/>
    </location>
</feature>
<feature type="domain" description="Ig-like" evidence="5">
    <location>
        <begin position="1198"/>
        <end position="1288"/>
    </location>
</feature>
<evidence type="ECO:0000313" key="6">
    <source>
        <dbReference type="EMBL" id="OUC40200.1"/>
    </source>
</evidence>
<comment type="caution">
    <text evidence="6">The sequence shown here is derived from an EMBL/GenBank/DDBJ whole genome shotgun (WGS) entry which is preliminary data.</text>
</comment>
<dbReference type="InterPro" id="IPR003599">
    <property type="entry name" value="Ig_sub"/>
</dbReference>
<dbReference type="GO" id="GO:0045989">
    <property type="term" value="P:positive regulation of striated muscle contraction"/>
    <property type="evidence" value="ECO:0007669"/>
    <property type="project" value="UniProtKB-ARBA"/>
</dbReference>
<feature type="domain" description="Ig-like" evidence="5">
    <location>
        <begin position="404"/>
        <end position="496"/>
    </location>
</feature>
<feature type="domain" description="Ig-like" evidence="5">
    <location>
        <begin position="139"/>
        <end position="229"/>
    </location>
</feature>
<dbReference type="SMART" id="SM00409">
    <property type="entry name" value="IG"/>
    <property type="match status" value="25"/>
</dbReference>
<feature type="domain" description="Ig-like" evidence="5">
    <location>
        <begin position="2"/>
        <end position="92"/>
    </location>
</feature>
<organism evidence="6 7">
    <name type="scientific">Trichinella nativa</name>
    <dbReference type="NCBI Taxonomy" id="6335"/>
    <lineage>
        <taxon>Eukaryota</taxon>
        <taxon>Metazoa</taxon>
        <taxon>Ecdysozoa</taxon>
        <taxon>Nematoda</taxon>
        <taxon>Enoplea</taxon>
        <taxon>Dorylaimia</taxon>
        <taxon>Trichinellida</taxon>
        <taxon>Trichinellidae</taxon>
        <taxon>Trichinella</taxon>
    </lineage>
</organism>
<accession>A0A1Y3E6B9</accession>
<dbReference type="FunFam" id="2.60.40.10:FF:000962">
    <property type="entry name" value="titin isoform X1"/>
    <property type="match status" value="7"/>
</dbReference>
<evidence type="ECO:0000256" key="1">
    <source>
        <dbReference type="ARBA" id="ARBA00004496"/>
    </source>
</evidence>
<dbReference type="PANTHER" id="PTHR47633:SF4">
    <property type="entry name" value="MYOPALLADIN ISOFORM X1"/>
    <property type="match status" value="1"/>
</dbReference>
<feature type="domain" description="Ig-like" evidence="5">
    <location>
        <begin position="2635"/>
        <end position="2722"/>
    </location>
</feature>
<dbReference type="GO" id="GO:0060298">
    <property type="term" value="P:positive regulation of sarcomere organization"/>
    <property type="evidence" value="ECO:0007669"/>
    <property type="project" value="UniProtKB-ARBA"/>
</dbReference>
<feature type="region of interest" description="Disordered" evidence="4">
    <location>
        <begin position="3197"/>
        <end position="3217"/>
    </location>
</feature>
<dbReference type="FunFam" id="2.60.40.10:FF:000697">
    <property type="entry name" value="titin isoform X1"/>
    <property type="match status" value="1"/>
</dbReference>
<feature type="domain" description="Ig-like" evidence="5">
    <location>
        <begin position="2392"/>
        <end position="2483"/>
    </location>
</feature>
<feature type="domain" description="Ig-like" evidence="5">
    <location>
        <begin position="1990"/>
        <end position="2081"/>
    </location>
</feature>
<dbReference type="FunFam" id="2.60.40.10:FF:000107">
    <property type="entry name" value="Myosin, light chain kinase a"/>
    <property type="match status" value="1"/>
</dbReference>
<dbReference type="GO" id="GO:0005737">
    <property type="term" value="C:cytoplasm"/>
    <property type="evidence" value="ECO:0007669"/>
    <property type="project" value="UniProtKB-SubCell"/>
</dbReference>